<dbReference type="AlphaFoldDB" id="A0A1U9LD99"/>
<reference evidence="2 3" key="1">
    <citation type="submission" date="2016-03" db="EMBL/GenBank/DDBJ databases">
        <title>Acetic acid bacteria sequencing.</title>
        <authorList>
            <person name="Brandt J."/>
            <person name="Jakob F."/>
            <person name="Vogel R.F."/>
        </authorList>
    </citation>
    <scope>NUCLEOTIDE SEQUENCE [LARGE SCALE GENOMIC DNA]</scope>
    <source>
        <strain evidence="2 3">TMW2.1084</strain>
    </source>
</reference>
<gene>
    <name evidence="2" type="ORF">A0U91_04700</name>
</gene>
<feature type="transmembrane region" description="Helical" evidence="1">
    <location>
        <begin position="90"/>
        <end position="109"/>
    </location>
</feature>
<dbReference type="EMBL" id="CP014687">
    <property type="protein sequence ID" value="AQT04392.1"/>
    <property type="molecule type" value="Genomic_DNA"/>
</dbReference>
<organism evidence="2 3">
    <name type="scientific">Acetobacter persici</name>
    <dbReference type="NCBI Taxonomy" id="1076596"/>
    <lineage>
        <taxon>Bacteria</taxon>
        <taxon>Pseudomonadati</taxon>
        <taxon>Pseudomonadota</taxon>
        <taxon>Alphaproteobacteria</taxon>
        <taxon>Acetobacterales</taxon>
        <taxon>Acetobacteraceae</taxon>
        <taxon>Acetobacter</taxon>
    </lineage>
</organism>
<evidence type="ECO:0000256" key="1">
    <source>
        <dbReference type="SAM" id="Phobius"/>
    </source>
</evidence>
<keyword evidence="1" id="KW-0472">Membrane</keyword>
<evidence type="ECO:0000313" key="3">
    <source>
        <dbReference type="Proteomes" id="UP000189055"/>
    </source>
</evidence>
<keyword evidence="1" id="KW-0812">Transmembrane</keyword>
<dbReference type="KEGG" id="aper:A0U91_04700"/>
<dbReference type="RefSeq" id="WP_077930272.1">
    <property type="nucleotide sequence ID" value="NZ_CP014687.1"/>
</dbReference>
<feature type="transmembrane region" description="Helical" evidence="1">
    <location>
        <begin position="137"/>
        <end position="156"/>
    </location>
</feature>
<accession>A0A1U9LD99</accession>
<proteinExistence type="predicted"/>
<keyword evidence="1" id="KW-1133">Transmembrane helix</keyword>
<feature type="transmembrane region" description="Helical" evidence="1">
    <location>
        <begin position="62"/>
        <end position="78"/>
    </location>
</feature>
<dbReference type="Proteomes" id="UP000189055">
    <property type="component" value="Chromosome"/>
</dbReference>
<name>A0A1U9LD99_9PROT</name>
<sequence>MRNFLSNEFFLSIRKSPRKLTLLAALCILSGLILPSVHNVHSQFFHTTSYSFTAHRICGKKYYLAVIAFCCSAYARYNRDFARYLNLSDGASFLTYAYCLLSFVTQVYGSHSVEYHTYDDSLFGTFLALGASSNDDVSASFGIVFVIAAPVLLYLARKSYRDHT</sequence>
<protein>
    <submittedName>
        <fullName evidence="2">Uncharacterized protein</fullName>
    </submittedName>
</protein>
<evidence type="ECO:0000313" key="2">
    <source>
        <dbReference type="EMBL" id="AQT04392.1"/>
    </source>
</evidence>